<proteinExistence type="predicted"/>
<organism evidence="2 3">
    <name type="scientific">Flavobacterium gilvum</name>
    <dbReference type="NCBI Taxonomy" id="1492737"/>
    <lineage>
        <taxon>Bacteria</taxon>
        <taxon>Pseudomonadati</taxon>
        <taxon>Bacteroidota</taxon>
        <taxon>Flavobacteriia</taxon>
        <taxon>Flavobacteriales</taxon>
        <taxon>Flavobacteriaceae</taxon>
        <taxon>Flavobacterium</taxon>
    </lineage>
</organism>
<dbReference type="AlphaFoldDB" id="A0AAC9I3H4"/>
<keyword evidence="1" id="KW-0472">Membrane</keyword>
<keyword evidence="1" id="KW-1133">Transmembrane helix</keyword>
<protein>
    <recommendedName>
        <fullName evidence="4">Oligosaccharide repeat unit polymerase</fullName>
    </recommendedName>
</protein>
<feature type="transmembrane region" description="Helical" evidence="1">
    <location>
        <begin position="311"/>
        <end position="332"/>
    </location>
</feature>
<reference evidence="2 3" key="1">
    <citation type="submission" date="2016-10" db="EMBL/GenBank/DDBJ databases">
        <title>Flavobacterium gilvum sp. nov., isolated from stream water.</title>
        <authorList>
            <person name="Shin S.-K."/>
            <person name="Cho Y.-J."/>
            <person name="Yi H."/>
        </authorList>
    </citation>
    <scope>NUCLEOTIDE SEQUENCE [LARGE SCALE GENOMIC DNA]</scope>
    <source>
        <strain evidence="2 3">EM1308</strain>
    </source>
</reference>
<feature type="transmembrane region" description="Helical" evidence="1">
    <location>
        <begin position="151"/>
        <end position="184"/>
    </location>
</feature>
<evidence type="ECO:0000313" key="2">
    <source>
        <dbReference type="EMBL" id="AOW08148.1"/>
    </source>
</evidence>
<dbReference type="EMBL" id="CP017479">
    <property type="protein sequence ID" value="AOW08148.1"/>
    <property type="molecule type" value="Genomic_DNA"/>
</dbReference>
<evidence type="ECO:0000313" key="3">
    <source>
        <dbReference type="Proteomes" id="UP000175968"/>
    </source>
</evidence>
<feature type="transmembrane region" description="Helical" evidence="1">
    <location>
        <begin position="230"/>
        <end position="247"/>
    </location>
</feature>
<feature type="transmembrane region" description="Helical" evidence="1">
    <location>
        <begin position="86"/>
        <end position="107"/>
    </location>
</feature>
<gene>
    <name evidence="2" type="ORF">EM308_00735</name>
</gene>
<feature type="transmembrane region" description="Helical" evidence="1">
    <location>
        <begin position="33"/>
        <end position="55"/>
    </location>
</feature>
<sequence>MLKIKNPIAVFVALWLFVLYIYSKRYSLVLTPLSVETFIYVLSICLSFTLAYYTIKGLFFNKKLRNDNNFVESQNLYVKLGKVFKIWIFFTLIEIAFFRGLPLLAILGLGGDSGRYTEWGIPSLHGFLNAMIITISNYLFYFYLKTKNRKYLWLYLSCVMWPILLITRQMLMSMVVQAAFIYILSNNIKTSSIIKVVLAAFGVVCLFGIVGDLRSGGDSFIELVQPSSDYPSWLPSGVLWVYVYMVSPLNNVNFNLQKFPDFYFDPSPLVSPLFPSFIREKIFSESNVFNFQLVNENLNVSTMFPSYLTSFGYYGSLIFYFILGLLITFIYFKFRSKKANLKWLFVLGVIFHNLIFSVFVDFFFNLVFLFQFVLHFYISSTLKFSNDKD</sequence>
<accession>A0AAC9I3H4</accession>
<feature type="transmembrane region" description="Helical" evidence="1">
    <location>
        <begin position="190"/>
        <end position="210"/>
    </location>
</feature>
<keyword evidence="3" id="KW-1185">Reference proteome</keyword>
<evidence type="ECO:0008006" key="4">
    <source>
        <dbReference type="Google" id="ProtNLM"/>
    </source>
</evidence>
<feature type="transmembrane region" description="Helical" evidence="1">
    <location>
        <begin position="127"/>
        <end position="144"/>
    </location>
</feature>
<dbReference type="KEGG" id="fgl:EM308_00735"/>
<feature type="transmembrane region" description="Helical" evidence="1">
    <location>
        <begin position="344"/>
        <end position="377"/>
    </location>
</feature>
<dbReference type="Proteomes" id="UP000175968">
    <property type="component" value="Chromosome"/>
</dbReference>
<evidence type="ECO:0000256" key="1">
    <source>
        <dbReference type="SAM" id="Phobius"/>
    </source>
</evidence>
<name>A0AAC9I3H4_9FLAO</name>
<dbReference type="NCBIfam" id="TIGR04370">
    <property type="entry name" value="glyco_rpt_poly"/>
    <property type="match status" value="1"/>
</dbReference>
<keyword evidence="1" id="KW-0812">Transmembrane</keyword>
<dbReference type="RefSeq" id="WP_035637400.1">
    <property type="nucleotide sequence ID" value="NZ_CP017479.1"/>
</dbReference>